<keyword evidence="1" id="KW-1133">Transmembrane helix</keyword>
<name>A0A1F5GFX8_9BACT</name>
<feature type="transmembrane region" description="Helical" evidence="1">
    <location>
        <begin position="144"/>
        <end position="166"/>
    </location>
</feature>
<keyword evidence="1" id="KW-0472">Membrane</keyword>
<evidence type="ECO:0000256" key="1">
    <source>
        <dbReference type="SAM" id="Phobius"/>
    </source>
</evidence>
<proteinExistence type="predicted"/>
<dbReference type="STRING" id="1797716.A3D07_02400"/>
<comment type="caution">
    <text evidence="2">The sequence shown here is derived from an EMBL/GenBank/DDBJ whole genome shotgun (WGS) entry which is preliminary data.</text>
</comment>
<sequence length="178" mass="20056">MISKSLVKLIDEAILPAVFLILAKGIGIFATVVFLNLQFTLEYRSIFGLLPSFRFATLQGYITAENYSNLAMFAAVAAGAIVVILKAHFLHESHIHPKLHARLISLNMERLVQSSYHLYHQATIWLIFLWLTFGFLTLSSIAKITYPQITIAAFLISANLSWVFALDIEKEIELSRSQ</sequence>
<feature type="transmembrane region" description="Helical" evidence="1">
    <location>
        <begin position="13"/>
        <end position="34"/>
    </location>
</feature>
<dbReference type="Proteomes" id="UP000177124">
    <property type="component" value="Unassembled WGS sequence"/>
</dbReference>
<evidence type="ECO:0000313" key="2">
    <source>
        <dbReference type="EMBL" id="OGD90753.1"/>
    </source>
</evidence>
<protein>
    <submittedName>
        <fullName evidence="2">Uncharacterized protein</fullName>
    </submittedName>
</protein>
<reference evidence="2 3" key="1">
    <citation type="journal article" date="2016" name="Nat. Commun.">
        <title>Thousands of microbial genomes shed light on interconnected biogeochemical processes in an aquifer system.</title>
        <authorList>
            <person name="Anantharaman K."/>
            <person name="Brown C.T."/>
            <person name="Hug L.A."/>
            <person name="Sharon I."/>
            <person name="Castelle C.J."/>
            <person name="Probst A.J."/>
            <person name="Thomas B.C."/>
            <person name="Singh A."/>
            <person name="Wilkins M.J."/>
            <person name="Karaoz U."/>
            <person name="Brodie E.L."/>
            <person name="Williams K.H."/>
            <person name="Hubbard S.S."/>
            <person name="Banfield J.F."/>
        </authorList>
    </citation>
    <scope>NUCLEOTIDE SEQUENCE [LARGE SCALE GENOMIC DNA]</scope>
</reference>
<keyword evidence="1" id="KW-0812">Transmembrane</keyword>
<gene>
    <name evidence="2" type="ORF">A3D07_02400</name>
</gene>
<accession>A0A1F5GFX8</accession>
<feature type="transmembrane region" description="Helical" evidence="1">
    <location>
        <begin position="70"/>
        <end position="89"/>
    </location>
</feature>
<dbReference type="EMBL" id="MFBF01000034">
    <property type="protein sequence ID" value="OGD90753.1"/>
    <property type="molecule type" value="Genomic_DNA"/>
</dbReference>
<feature type="transmembrane region" description="Helical" evidence="1">
    <location>
        <begin position="118"/>
        <end position="138"/>
    </location>
</feature>
<evidence type="ECO:0000313" key="3">
    <source>
        <dbReference type="Proteomes" id="UP000177124"/>
    </source>
</evidence>
<organism evidence="2 3">
    <name type="scientific">Candidatus Curtissbacteria bacterium RIFCSPHIGHO2_02_FULL_42_15</name>
    <dbReference type="NCBI Taxonomy" id="1797716"/>
    <lineage>
        <taxon>Bacteria</taxon>
        <taxon>Candidatus Curtissiibacteriota</taxon>
    </lineage>
</organism>
<dbReference type="AlphaFoldDB" id="A0A1F5GFX8"/>